<dbReference type="RefSeq" id="WP_089410486.1">
    <property type="nucleotide sequence ID" value="NZ_FZOU01000017.1"/>
</dbReference>
<feature type="domain" description="Peptidase S53" evidence="10">
    <location>
        <begin position="249"/>
        <end position="787"/>
    </location>
</feature>
<name>A0A239MMI6_9BACT</name>
<dbReference type="SUPFAM" id="SSF63829">
    <property type="entry name" value="Calcium-dependent phosphotriesterase"/>
    <property type="match status" value="1"/>
</dbReference>
<evidence type="ECO:0000256" key="6">
    <source>
        <dbReference type="ARBA" id="ARBA00022837"/>
    </source>
</evidence>
<evidence type="ECO:0000256" key="4">
    <source>
        <dbReference type="ARBA" id="ARBA00022801"/>
    </source>
</evidence>
<evidence type="ECO:0000256" key="5">
    <source>
        <dbReference type="ARBA" id="ARBA00022825"/>
    </source>
</evidence>
<gene>
    <name evidence="11" type="ORF">SAMN05421770_1178</name>
</gene>
<evidence type="ECO:0000256" key="2">
    <source>
        <dbReference type="ARBA" id="ARBA00022670"/>
    </source>
</evidence>
<evidence type="ECO:0000259" key="10">
    <source>
        <dbReference type="PROSITE" id="PS51695"/>
    </source>
</evidence>
<organism evidence="11 12">
    <name type="scientific">Granulicella rosea</name>
    <dbReference type="NCBI Taxonomy" id="474952"/>
    <lineage>
        <taxon>Bacteria</taxon>
        <taxon>Pseudomonadati</taxon>
        <taxon>Acidobacteriota</taxon>
        <taxon>Terriglobia</taxon>
        <taxon>Terriglobales</taxon>
        <taxon>Acidobacteriaceae</taxon>
        <taxon>Granulicella</taxon>
    </lineage>
</organism>
<dbReference type="SMART" id="SM00944">
    <property type="entry name" value="Pro-kuma_activ"/>
    <property type="match status" value="1"/>
</dbReference>
<keyword evidence="2" id="KW-0645">Protease</keyword>
<dbReference type="InterPro" id="IPR023828">
    <property type="entry name" value="Peptidase_S8_Ser-AS"/>
</dbReference>
<feature type="chain" id="PRO_5012467080" evidence="9">
    <location>
        <begin position="22"/>
        <end position="1728"/>
    </location>
</feature>
<evidence type="ECO:0000313" key="12">
    <source>
        <dbReference type="Proteomes" id="UP000198356"/>
    </source>
</evidence>
<dbReference type="PROSITE" id="PS00138">
    <property type="entry name" value="SUBTILASE_SER"/>
    <property type="match status" value="1"/>
</dbReference>
<evidence type="ECO:0000256" key="3">
    <source>
        <dbReference type="ARBA" id="ARBA00022723"/>
    </source>
</evidence>
<dbReference type="Pfam" id="PF16640">
    <property type="entry name" value="Big_3_5"/>
    <property type="match status" value="3"/>
</dbReference>
<dbReference type="CDD" id="cd11377">
    <property type="entry name" value="Pro-peptidase_S53"/>
    <property type="match status" value="1"/>
</dbReference>
<dbReference type="InterPro" id="IPR050819">
    <property type="entry name" value="Tripeptidyl-peptidase_I"/>
</dbReference>
<evidence type="ECO:0000256" key="8">
    <source>
        <dbReference type="PROSITE-ProRule" id="PRU01240"/>
    </source>
</evidence>
<dbReference type="Gene3D" id="3.40.50.200">
    <property type="entry name" value="Peptidase S8/S53 domain"/>
    <property type="match status" value="2"/>
</dbReference>
<dbReference type="InterPro" id="IPR036852">
    <property type="entry name" value="Peptidase_S8/S53_dom_sf"/>
</dbReference>
<dbReference type="InterPro" id="IPR032109">
    <property type="entry name" value="Big_3_5"/>
</dbReference>
<accession>A0A239MMI6</accession>
<keyword evidence="7" id="KW-0865">Zymogen</keyword>
<feature type="signal peptide" evidence="9">
    <location>
        <begin position="1"/>
        <end position="21"/>
    </location>
</feature>
<comment type="similarity">
    <text evidence="8">Belongs to the peptidase S8 family.</text>
</comment>
<dbReference type="Pfam" id="PF09286">
    <property type="entry name" value="Pro-kuma_activ"/>
    <property type="match status" value="1"/>
</dbReference>
<dbReference type="Gene3D" id="2.60.40.10">
    <property type="entry name" value="Immunoglobulins"/>
    <property type="match status" value="4"/>
</dbReference>
<protein>
    <submittedName>
        <fullName evidence="11">Ig-like domain (Group 3)</fullName>
    </submittedName>
</protein>
<evidence type="ECO:0000256" key="1">
    <source>
        <dbReference type="ARBA" id="ARBA00001913"/>
    </source>
</evidence>
<comment type="cofactor">
    <cofactor evidence="1">
        <name>Ca(2+)</name>
        <dbReference type="ChEBI" id="CHEBI:29108"/>
    </cofactor>
</comment>
<dbReference type="Gene3D" id="2.120.10.30">
    <property type="entry name" value="TolB, C-terminal domain"/>
    <property type="match status" value="1"/>
</dbReference>
<evidence type="ECO:0000313" key="11">
    <source>
        <dbReference type="EMBL" id="SNT43941.1"/>
    </source>
</evidence>
<comment type="caution">
    <text evidence="8">Lacks conserved residue(s) required for the propagation of feature annotation.</text>
</comment>
<dbReference type="SUPFAM" id="SSF54897">
    <property type="entry name" value="Protease propeptides/inhibitors"/>
    <property type="match status" value="1"/>
</dbReference>
<keyword evidence="5" id="KW-0720">Serine protease</keyword>
<dbReference type="PROSITE" id="PS51695">
    <property type="entry name" value="SEDOLISIN"/>
    <property type="match status" value="1"/>
</dbReference>
<dbReference type="GO" id="GO:0046872">
    <property type="term" value="F:metal ion binding"/>
    <property type="evidence" value="ECO:0007669"/>
    <property type="project" value="UniProtKB-KW"/>
</dbReference>
<reference evidence="11 12" key="1">
    <citation type="submission" date="2017-06" db="EMBL/GenBank/DDBJ databases">
        <authorList>
            <person name="Kim H.J."/>
            <person name="Triplett B.A."/>
        </authorList>
    </citation>
    <scope>NUCLEOTIDE SEQUENCE [LARGE SCALE GENOMIC DNA]</scope>
    <source>
        <strain evidence="11 12">DSM 18704</strain>
    </source>
</reference>
<sequence length="1728" mass="172219">MSLRRARLVSLCTFVLANACAVLSGSAQTSSSSAPKVHLPGNVHTAAVPSVRITAKVDDSRRAMLRGHVSGALRHAVDLGHIPASTQAQHLVMTLTSSDEQKRELRKVLDEQQDKQSPNYHQWVTPDQFGDLFGASDADIAKVSAWLQSKGFQVEDVSKSKRVIHFGGTTGQLENAFKTEIHSYQVGAETHIANNSEISVPEALSPVIAGVTLNNFFRKGHMGPVKNLRDVKAEAAAQPNYTSSSTTHYVGPWDFATIYNTFPLLNKGITGSGSSIAVVGRSDILLSDVQTYRQIFDLPSNDPIFIHAGQDNGTEPGDDGESDLDVEISGGIAPNAQVYFVIGTPTFFVDGITNSIEYIVENNTADIMSISYGSCESVEGAGGNAFNNQAFEQAAAQGISIFVAAGDNGPAECDNSNDSYEVLGYATGGEASTPYSVSVGGSQGFEGTTAAAESPYWSSTSQQAPYWGESAISYIPEVPWNEAKSADKSDSPSADLGGLWSGSGGISSYYLQPSWQRGVGVSTTDPTLPGGDWVTGVTFTNAGSGYTTAPTVTFTGGGCVTEPVATTTISGGAVSGIVFNYGTQGGTLKGGQGFGCTSAPTVAFGAAPNGGTTATGTATIGQMYNQPQLVTGVPHRYTPDLVLNAASGHDATIFCSEGNCQTSGSGNAVSLVNAGLVGGTSVAAPSMAGIQALINQANGGRQGMPGYIYYALAAAENLTNCNSTLGNTIGTGCVFQDITQGDNLICGTSACSATNGKMGFSAGTGYDLASGLGSVNAANMSAAWSTVTFNSTSTTLNLSQTSGIAQGTPITFTGKVTPGSGTGTPTGDVAFIVSNGILGQTININDGSPNGSGAFATLNNGTYTATVSNLPGGSYTVTARYGGDSNFASSVSTPVPVTVSKGASVVTLTPGSINQTACTITTGAGASFTYGGLVWIPATVAGATGQGVPTGTVTITVDGVNWGTITLDPNGNGYLVAGAVPTTSCLYGYIFSQGALIPGGNHTIGASYSGDGTFAASTATPVSITVAPLTVTPTLAAGSTFITSGASDTLTATFGTISALTGITPGIAGPTGTVTFTDTTTSTVLGTANVADVTTFSGNTYSYSATAAAATTGITATGANSITATYSGDTNFTSTTSGPVTVTVGTGAATSVSVTSSANPTTLGGRPTFTATLTGGPTSGTVTFFDGSTVLGTGTVGTAHTATLKLGTTPAFVGGTHNITASFGGVSGTYTASTSPVLVETVTQGTAPITLTVQNNGTEGKSFTFAAVLTPSSTSATYSPNQSVVNFLDGGSTLIGTAQPITITSTQGGYGLWTATYTATLAAGTHSITATYTDVNYSLTTSAAQTVTVKAVTPSKLVFTTAPPAAAIAGGNAGTVQVALEDASGNIATTNSSAAVSILIAGPKGYSATTSGTTSNGVVSFSLSSPLTAAGVYTVTASSASMTPAQASLTVVGGPAASLAIGGVATPASLLTTYQGTITATDAYGNPAPGFTGTVALTSSDPSVTVNPTSYTFSSADAGATTFQASFRNAGTFSIIGTSGSYMASETGITVLAAVDVLNADSSISRYNTTGYLLNQSPTSGSSSTFGAVAVDSGGAAWAVSNGTLKNVSATGGAVTISGLTAAGISAPVSVALDGASNVWVVNGNNSVSELTVGGAAISPATGFTGVTTATTGGATNYSAPAGIAIDLSGNVWVSNSTANTVTEILGAATPAAPLATAVTNVTTGARP</sequence>
<dbReference type="Proteomes" id="UP000198356">
    <property type="component" value="Unassembled WGS sequence"/>
</dbReference>
<dbReference type="GO" id="GO:0004252">
    <property type="term" value="F:serine-type endopeptidase activity"/>
    <property type="evidence" value="ECO:0007669"/>
    <property type="project" value="InterPro"/>
</dbReference>
<dbReference type="PROSITE" id="PS51892">
    <property type="entry name" value="SUBTILASE"/>
    <property type="match status" value="1"/>
</dbReference>
<keyword evidence="4" id="KW-0378">Hydrolase</keyword>
<keyword evidence="12" id="KW-1185">Reference proteome</keyword>
<keyword evidence="6" id="KW-0106">Calcium</keyword>
<dbReference type="GO" id="GO:0006508">
    <property type="term" value="P:proteolysis"/>
    <property type="evidence" value="ECO:0007669"/>
    <property type="project" value="UniProtKB-KW"/>
</dbReference>
<keyword evidence="9" id="KW-0732">Signal</keyword>
<dbReference type="SUPFAM" id="SSF52743">
    <property type="entry name" value="Subtilisin-like"/>
    <property type="match status" value="1"/>
</dbReference>
<dbReference type="PANTHER" id="PTHR14218">
    <property type="entry name" value="PROTEASE S8 TRIPEPTIDYL PEPTIDASE I CLN2"/>
    <property type="match status" value="1"/>
</dbReference>
<dbReference type="OrthoDB" id="127592at2"/>
<dbReference type="PANTHER" id="PTHR14218:SF15">
    <property type="entry name" value="TRIPEPTIDYL-PEPTIDASE 1"/>
    <property type="match status" value="1"/>
</dbReference>
<dbReference type="InterPro" id="IPR030400">
    <property type="entry name" value="Sedolisin_dom"/>
</dbReference>
<dbReference type="GO" id="GO:0008240">
    <property type="term" value="F:tripeptidyl-peptidase activity"/>
    <property type="evidence" value="ECO:0007669"/>
    <property type="project" value="TreeGrafter"/>
</dbReference>
<dbReference type="InterPro" id="IPR013783">
    <property type="entry name" value="Ig-like_fold"/>
</dbReference>
<proteinExistence type="inferred from homology"/>
<evidence type="ECO:0000256" key="7">
    <source>
        <dbReference type="ARBA" id="ARBA00023145"/>
    </source>
</evidence>
<keyword evidence="3" id="KW-0479">Metal-binding</keyword>
<evidence type="ECO:0000256" key="9">
    <source>
        <dbReference type="SAM" id="SignalP"/>
    </source>
</evidence>
<dbReference type="InterPro" id="IPR011042">
    <property type="entry name" value="6-blade_b-propeller_TolB-like"/>
</dbReference>
<dbReference type="EMBL" id="FZOU01000017">
    <property type="protein sequence ID" value="SNT43941.1"/>
    <property type="molecule type" value="Genomic_DNA"/>
</dbReference>
<dbReference type="InterPro" id="IPR015366">
    <property type="entry name" value="S53_propep"/>
</dbReference>